<dbReference type="PROSITE" id="PS51722">
    <property type="entry name" value="G_TR_2"/>
    <property type="match status" value="1"/>
</dbReference>
<evidence type="ECO:0000313" key="19">
    <source>
        <dbReference type="Proteomes" id="UP001219934"/>
    </source>
</evidence>
<dbReference type="Pfam" id="PF03143">
    <property type="entry name" value="GTP_EFTU_D3"/>
    <property type="match status" value="1"/>
</dbReference>
<evidence type="ECO:0000256" key="13">
    <source>
        <dbReference type="ARBA" id="ARBA00023134"/>
    </source>
</evidence>
<evidence type="ECO:0000259" key="17">
    <source>
        <dbReference type="PROSITE" id="PS51722"/>
    </source>
</evidence>
<keyword evidence="7" id="KW-0378">Hydrolase</keyword>
<keyword evidence="9" id="KW-0648">Protein biosynthesis</keyword>
<keyword evidence="5 16" id="KW-0547">Nucleotide-binding</keyword>
<evidence type="ECO:0000256" key="16">
    <source>
        <dbReference type="RuleBase" id="RU000325"/>
    </source>
</evidence>
<dbReference type="SUPFAM" id="SSF50447">
    <property type="entry name" value="Translation proteins"/>
    <property type="match status" value="1"/>
</dbReference>
<dbReference type="FunFam" id="2.40.30.10:FF:000068">
    <property type="entry name" value="Elongation factor Tu"/>
    <property type="match status" value="1"/>
</dbReference>
<keyword evidence="19" id="KW-1185">Reference proteome</keyword>
<comment type="caution">
    <text evidence="18">The sequence shown here is derived from an EMBL/GenBank/DDBJ whole genome shotgun (WGS) entry which is preliminary data.</text>
</comment>
<dbReference type="NCBIfam" id="NF009373">
    <property type="entry name" value="PRK12736.1"/>
    <property type="match status" value="1"/>
</dbReference>
<dbReference type="GO" id="GO:0005525">
    <property type="term" value="F:GTP binding"/>
    <property type="evidence" value="ECO:0007669"/>
    <property type="project" value="UniProtKB-UniRule"/>
</dbReference>
<keyword evidence="8" id="KW-0460">Magnesium</keyword>
<dbReference type="InterPro" id="IPR004541">
    <property type="entry name" value="Transl_elong_EFTu/EF1A_bac/org"/>
</dbReference>
<dbReference type="NCBIfam" id="TIGR00485">
    <property type="entry name" value="EF-Tu"/>
    <property type="match status" value="1"/>
</dbReference>
<reference evidence="18" key="1">
    <citation type="submission" date="2022-11" db="EMBL/GenBank/DDBJ databases">
        <title>Chromosome-level genome of Pogonophryne albipinna.</title>
        <authorList>
            <person name="Jo E."/>
        </authorList>
    </citation>
    <scope>NUCLEOTIDE SEQUENCE</scope>
    <source>
        <strain evidence="18">SGF0006</strain>
        <tissue evidence="18">Muscle</tissue>
    </source>
</reference>
<dbReference type="PANTHER" id="PTHR43721">
    <property type="entry name" value="ELONGATION FACTOR TU-RELATED"/>
    <property type="match status" value="1"/>
</dbReference>
<dbReference type="Gene3D" id="2.40.30.10">
    <property type="entry name" value="Translation factors"/>
    <property type="match status" value="2"/>
</dbReference>
<keyword evidence="13 16" id="KW-0342">GTP-binding</keyword>
<evidence type="ECO:0000256" key="2">
    <source>
        <dbReference type="ARBA" id="ARBA00007249"/>
    </source>
</evidence>
<proteinExistence type="inferred from homology"/>
<dbReference type="FunFam" id="3.40.50.300:FF:000003">
    <property type="entry name" value="Elongation factor Tu"/>
    <property type="match status" value="1"/>
</dbReference>
<dbReference type="AlphaFoldDB" id="A0AAD6ATX1"/>
<dbReference type="GO" id="GO:0003746">
    <property type="term" value="F:translation elongation factor activity"/>
    <property type="evidence" value="ECO:0007669"/>
    <property type="project" value="UniProtKB-UniRule"/>
</dbReference>
<gene>
    <name evidence="18" type="ORF">JOQ06_010432</name>
</gene>
<dbReference type="GO" id="GO:0005739">
    <property type="term" value="C:mitochondrion"/>
    <property type="evidence" value="ECO:0007669"/>
    <property type="project" value="UniProtKB-SubCell"/>
</dbReference>
<comment type="function">
    <text evidence="16">This protein promotes the GTP-dependent binding of aminoacyl-tRNA to the A-site of ribosomes during protein biosynthesis.</text>
</comment>
<dbReference type="SUPFAM" id="SSF52540">
    <property type="entry name" value="P-loop containing nucleoside triphosphate hydrolases"/>
    <property type="match status" value="1"/>
</dbReference>
<dbReference type="NCBIfam" id="NF000766">
    <property type="entry name" value="PRK00049.1"/>
    <property type="match status" value="1"/>
</dbReference>
<keyword evidence="12" id="KW-0496">Mitochondrion</keyword>
<dbReference type="Pfam" id="PF00009">
    <property type="entry name" value="GTP_EFTU"/>
    <property type="match status" value="1"/>
</dbReference>
<evidence type="ECO:0000256" key="6">
    <source>
        <dbReference type="ARBA" id="ARBA00022768"/>
    </source>
</evidence>
<dbReference type="FunFam" id="2.40.30.10:FF:000071">
    <property type="entry name" value="Elongation factor Tu"/>
    <property type="match status" value="1"/>
</dbReference>
<dbReference type="InterPro" id="IPR031157">
    <property type="entry name" value="G_TR_CS"/>
</dbReference>
<comment type="catalytic activity">
    <reaction evidence="14">
        <text>GTP + H2O = GDP + phosphate + H(+)</text>
        <dbReference type="Rhea" id="RHEA:19669"/>
        <dbReference type="ChEBI" id="CHEBI:15377"/>
        <dbReference type="ChEBI" id="CHEBI:15378"/>
        <dbReference type="ChEBI" id="CHEBI:37565"/>
        <dbReference type="ChEBI" id="CHEBI:43474"/>
        <dbReference type="ChEBI" id="CHEBI:58189"/>
        <dbReference type="EC" id="3.6.5.3"/>
    </reaction>
    <physiologicalReaction direction="left-to-right" evidence="14">
        <dbReference type="Rhea" id="RHEA:19670"/>
    </physiologicalReaction>
</comment>
<comment type="subcellular location">
    <subcellularLocation>
        <location evidence="1">Mitochondrion</location>
    </subcellularLocation>
</comment>
<dbReference type="GO" id="GO:0070125">
    <property type="term" value="P:mitochondrial translational elongation"/>
    <property type="evidence" value="ECO:0007669"/>
    <property type="project" value="TreeGrafter"/>
</dbReference>
<dbReference type="InterPro" id="IPR009000">
    <property type="entry name" value="Transl_B-barrel_sf"/>
</dbReference>
<dbReference type="InterPro" id="IPR004161">
    <property type="entry name" value="EFTu-like_2"/>
</dbReference>
<keyword evidence="11" id="KW-0007">Acetylation</keyword>
<comment type="subunit">
    <text evidence="15">Interacts with NLRX1. Interacts with ATG16L1.</text>
</comment>
<dbReference type="GO" id="GO:0003924">
    <property type="term" value="F:GTPase activity"/>
    <property type="evidence" value="ECO:0007669"/>
    <property type="project" value="UniProtKB-UniRule"/>
</dbReference>
<dbReference type="CDD" id="cd03706">
    <property type="entry name" value="mtEFTU_III"/>
    <property type="match status" value="1"/>
</dbReference>
<evidence type="ECO:0000256" key="4">
    <source>
        <dbReference type="ARBA" id="ARBA00022723"/>
    </source>
</evidence>
<dbReference type="PANTHER" id="PTHR43721:SF36">
    <property type="entry name" value="ELONGATION FACTOR TU, MITOCHONDRIAL"/>
    <property type="match status" value="1"/>
</dbReference>
<comment type="similarity">
    <text evidence="2 16">Belongs to the TRAFAC class translation factor GTPase superfamily. Classic translation factor GTPase family. EF-Tu/EF-1A subfamily.</text>
</comment>
<dbReference type="CDD" id="cd01884">
    <property type="entry name" value="EF_Tu"/>
    <property type="match status" value="1"/>
</dbReference>
<evidence type="ECO:0000256" key="5">
    <source>
        <dbReference type="ARBA" id="ARBA00022741"/>
    </source>
</evidence>
<evidence type="ECO:0000256" key="11">
    <source>
        <dbReference type="ARBA" id="ARBA00022990"/>
    </source>
</evidence>
<evidence type="ECO:0000256" key="12">
    <source>
        <dbReference type="ARBA" id="ARBA00023128"/>
    </source>
</evidence>
<evidence type="ECO:0000256" key="14">
    <source>
        <dbReference type="ARBA" id="ARBA00051990"/>
    </source>
</evidence>
<dbReference type="SUPFAM" id="SSF50465">
    <property type="entry name" value="EF-Tu/eEF-1alpha/eIF2-gamma C-terminal domain"/>
    <property type="match status" value="1"/>
</dbReference>
<keyword evidence="6 16" id="KW-0251">Elongation factor</keyword>
<dbReference type="CDD" id="cd03697">
    <property type="entry name" value="EFTU_II"/>
    <property type="match status" value="1"/>
</dbReference>
<evidence type="ECO:0000256" key="8">
    <source>
        <dbReference type="ARBA" id="ARBA00022842"/>
    </source>
</evidence>
<accession>A0AAD6ATX1</accession>
<evidence type="ECO:0000313" key="18">
    <source>
        <dbReference type="EMBL" id="KAJ4931996.1"/>
    </source>
</evidence>
<dbReference type="EMBL" id="JAPTMU010000014">
    <property type="protein sequence ID" value="KAJ4931996.1"/>
    <property type="molecule type" value="Genomic_DNA"/>
</dbReference>
<evidence type="ECO:0000256" key="9">
    <source>
        <dbReference type="ARBA" id="ARBA00022917"/>
    </source>
</evidence>
<organism evidence="18 19">
    <name type="scientific">Pogonophryne albipinna</name>
    <dbReference type="NCBI Taxonomy" id="1090488"/>
    <lineage>
        <taxon>Eukaryota</taxon>
        <taxon>Metazoa</taxon>
        <taxon>Chordata</taxon>
        <taxon>Craniata</taxon>
        <taxon>Vertebrata</taxon>
        <taxon>Euteleostomi</taxon>
        <taxon>Actinopterygii</taxon>
        <taxon>Neopterygii</taxon>
        <taxon>Teleostei</taxon>
        <taxon>Neoteleostei</taxon>
        <taxon>Acanthomorphata</taxon>
        <taxon>Eupercaria</taxon>
        <taxon>Perciformes</taxon>
        <taxon>Notothenioidei</taxon>
        <taxon>Pogonophryne</taxon>
    </lineage>
</organism>
<evidence type="ECO:0000256" key="3">
    <source>
        <dbReference type="ARBA" id="ARBA00022553"/>
    </source>
</evidence>
<dbReference type="InterPro" id="IPR027417">
    <property type="entry name" value="P-loop_NTPase"/>
</dbReference>
<dbReference type="PRINTS" id="PR00315">
    <property type="entry name" value="ELONGATNFCT"/>
</dbReference>
<dbReference type="Proteomes" id="UP001219934">
    <property type="component" value="Unassembled WGS sequence"/>
</dbReference>
<dbReference type="GO" id="GO:0046872">
    <property type="term" value="F:metal ion binding"/>
    <property type="evidence" value="ECO:0007669"/>
    <property type="project" value="UniProtKB-KW"/>
</dbReference>
<dbReference type="NCBIfam" id="NF009372">
    <property type="entry name" value="PRK12735.1"/>
    <property type="match status" value="1"/>
</dbReference>
<dbReference type="InterPro" id="IPR004160">
    <property type="entry name" value="Transl_elong_EFTu/EF1A_C"/>
</dbReference>
<feature type="domain" description="Tr-type G" evidence="17">
    <location>
        <begin position="50"/>
        <end position="246"/>
    </location>
</feature>
<dbReference type="InterPro" id="IPR041709">
    <property type="entry name" value="EF-Tu_GTP-bd"/>
</dbReference>
<name>A0AAD6ATX1_9TELE</name>
<keyword evidence="3" id="KW-0597">Phosphoprotein</keyword>
<dbReference type="InterPro" id="IPR033720">
    <property type="entry name" value="EFTU_2"/>
</dbReference>
<evidence type="ECO:0000256" key="10">
    <source>
        <dbReference type="ARBA" id="ARBA00022946"/>
    </source>
</evidence>
<dbReference type="InterPro" id="IPR009001">
    <property type="entry name" value="Transl_elong_EF1A/Init_IF2_C"/>
</dbReference>
<dbReference type="InterPro" id="IPR050055">
    <property type="entry name" value="EF-Tu_GTPase"/>
</dbReference>
<keyword evidence="10" id="KW-0809">Transit peptide</keyword>
<dbReference type="HAMAP" id="MF_00118_B">
    <property type="entry name" value="EF_Tu_B"/>
    <property type="match status" value="1"/>
</dbReference>
<dbReference type="PROSITE" id="PS00301">
    <property type="entry name" value="G_TR_1"/>
    <property type="match status" value="1"/>
</dbReference>
<sequence length="446" mass="49234">MASLLGLRACFSALQLTSPSLLHSSIRLSAVPLCRRTFAVEVKKTYTRDKPHVNIGTIGHVDHGKTTLTAAITKVLAEAGGASFKKYEEIDNAPEEKARGITINASHVEYTTANRHYAHTDCPGHADYVKNMITGTAQMDGCILVVAGTDGQMPQTREHILLARQIGVEHVVVFINKADVVDDKEMLELVEIEIRELLTEFGYDGDNAPVVIGSALCALENREPELGVNAVLNLLEKVDEYIPLPKRQLEKPFLLPVEGVCSIPGRGTVVTGTMERGVIKKGDECEFVGHNRSFKSVVTGIEMFHKSLDRAEAGDNLGALVRSLKREEVRRGMVMCKPGSIMPHRKIQAQVYILSKEEGGRHKPFVSNFMPLMFSLTWDMACRVTLPLDKEMVMPGEDTSLTLTLRQPMVLEKGQRFTLRDGNKTIGTGLVTDILPVTDEDLYNWG</sequence>
<evidence type="ECO:0000256" key="1">
    <source>
        <dbReference type="ARBA" id="ARBA00004173"/>
    </source>
</evidence>
<protein>
    <recommendedName>
        <fullName evidence="16">Elongation factor Tu</fullName>
    </recommendedName>
</protein>
<dbReference type="Gene3D" id="3.40.50.300">
    <property type="entry name" value="P-loop containing nucleotide triphosphate hydrolases"/>
    <property type="match status" value="1"/>
</dbReference>
<keyword evidence="4" id="KW-0479">Metal-binding</keyword>
<evidence type="ECO:0000256" key="15">
    <source>
        <dbReference type="ARBA" id="ARBA00065637"/>
    </source>
</evidence>
<dbReference type="InterPro" id="IPR000795">
    <property type="entry name" value="T_Tr_GTP-bd_dom"/>
</dbReference>
<dbReference type="Pfam" id="PF03144">
    <property type="entry name" value="GTP_EFTU_D2"/>
    <property type="match status" value="1"/>
</dbReference>
<evidence type="ECO:0000256" key="7">
    <source>
        <dbReference type="ARBA" id="ARBA00022801"/>
    </source>
</evidence>